<proteinExistence type="inferred from homology"/>
<keyword evidence="7" id="KW-1185">Reference proteome</keyword>
<dbReference type="InterPro" id="IPR036390">
    <property type="entry name" value="WH_DNA-bd_sf"/>
</dbReference>
<dbReference type="PANTHER" id="PTHR30537:SF72">
    <property type="entry name" value="LYSR FAMILY TRANSCRIPTIONAL REGULATOR"/>
    <property type="match status" value="1"/>
</dbReference>
<dbReference type="SUPFAM" id="SSF53850">
    <property type="entry name" value="Periplasmic binding protein-like II"/>
    <property type="match status" value="1"/>
</dbReference>
<sequence>MDQLKSMQVFLAVADSKSFTQAAEQLDLPRPTVTNAVQSIEQQLGVRLLQRTTRKVSLTVEGQLYVERCRALLNELEDINALFLTDGRKPSGTIRVDLPERIARLSVIPALPDFFARYPDIKVRVGANDRMVDLVGEGIDCAVRAGVLRDSTLVAKPLGAMEQVNVASPAYLAAHGVPQTLEDLREHWAVNYFSSQTGRDLPWEYVVDGEARTLGMRSRVSVGSSEAYLGACLAGLGLAQIPQPGIEQLLADGQLVEVMPGLRAPPLPVSIIYSHNRHLSARVRVFVDWLAEVLRLA</sequence>
<protein>
    <submittedName>
        <fullName evidence="6">LysR family transcriptional regulator</fullName>
    </submittedName>
</protein>
<organism evidence="6 7">
    <name type="scientific">Massilia eburnea</name>
    <dbReference type="NCBI Taxonomy" id="1776165"/>
    <lineage>
        <taxon>Bacteria</taxon>
        <taxon>Pseudomonadati</taxon>
        <taxon>Pseudomonadota</taxon>
        <taxon>Betaproteobacteria</taxon>
        <taxon>Burkholderiales</taxon>
        <taxon>Oxalobacteraceae</taxon>
        <taxon>Telluria group</taxon>
        <taxon>Massilia</taxon>
    </lineage>
</organism>
<dbReference type="Gene3D" id="3.40.190.290">
    <property type="match status" value="1"/>
</dbReference>
<dbReference type="Pfam" id="PF03466">
    <property type="entry name" value="LysR_substrate"/>
    <property type="match status" value="1"/>
</dbReference>
<evidence type="ECO:0000313" key="6">
    <source>
        <dbReference type="EMBL" id="MTW13886.1"/>
    </source>
</evidence>
<evidence type="ECO:0000259" key="5">
    <source>
        <dbReference type="PROSITE" id="PS50931"/>
    </source>
</evidence>
<dbReference type="PRINTS" id="PR00039">
    <property type="entry name" value="HTHLYSR"/>
</dbReference>
<dbReference type="Pfam" id="PF00126">
    <property type="entry name" value="HTH_1"/>
    <property type="match status" value="1"/>
</dbReference>
<dbReference type="PANTHER" id="PTHR30537">
    <property type="entry name" value="HTH-TYPE TRANSCRIPTIONAL REGULATOR"/>
    <property type="match status" value="1"/>
</dbReference>
<evidence type="ECO:0000256" key="4">
    <source>
        <dbReference type="ARBA" id="ARBA00023163"/>
    </source>
</evidence>
<comment type="caution">
    <text evidence="6">The sequence shown here is derived from an EMBL/GenBank/DDBJ whole genome shotgun (WGS) entry which is preliminary data.</text>
</comment>
<keyword evidence="3" id="KW-0238">DNA-binding</keyword>
<evidence type="ECO:0000256" key="3">
    <source>
        <dbReference type="ARBA" id="ARBA00023125"/>
    </source>
</evidence>
<dbReference type="InterPro" id="IPR058163">
    <property type="entry name" value="LysR-type_TF_proteobact-type"/>
</dbReference>
<dbReference type="GO" id="GO:0006351">
    <property type="term" value="P:DNA-templated transcription"/>
    <property type="evidence" value="ECO:0007669"/>
    <property type="project" value="TreeGrafter"/>
</dbReference>
<dbReference type="InterPro" id="IPR005119">
    <property type="entry name" value="LysR_subst-bd"/>
</dbReference>
<dbReference type="OrthoDB" id="8538345at2"/>
<feature type="domain" description="HTH lysR-type" evidence="5">
    <location>
        <begin position="1"/>
        <end position="59"/>
    </location>
</feature>
<gene>
    <name evidence="6" type="ORF">GM658_25050</name>
</gene>
<dbReference type="GO" id="GO:0043565">
    <property type="term" value="F:sequence-specific DNA binding"/>
    <property type="evidence" value="ECO:0007669"/>
    <property type="project" value="TreeGrafter"/>
</dbReference>
<keyword evidence="2" id="KW-0805">Transcription regulation</keyword>
<keyword evidence="4" id="KW-0804">Transcription</keyword>
<dbReference type="FunFam" id="3.40.190.290:FF:000001">
    <property type="entry name" value="Transcriptional regulator, LysR family"/>
    <property type="match status" value="1"/>
</dbReference>
<reference evidence="6 7" key="1">
    <citation type="submission" date="2019-11" db="EMBL/GenBank/DDBJ databases">
        <title>Type strains purchased from KCTC, JCM and DSMZ.</title>
        <authorList>
            <person name="Lu H."/>
        </authorList>
    </citation>
    <scope>NUCLEOTIDE SEQUENCE [LARGE SCALE GENOMIC DNA]</scope>
    <source>
        <strain evidence="6 7">JCM 31587</strain>
    </source>
</reference>
<comment type="similarity">
    <text evidence="1">Belongs to the LysR transcriptional regulatory family.</text>
</comment>
<dbReference type="GO" id="GO:0003700">
    <property type="term" value="F:DNA-binding transcription factor activity"/>
    <property type="evidence" value="ECO:0007669"/>
    <property type="project" value="InterPro"/>
</dbReference>
<dbReference type="RefSeq" id="WP_155456799.1">
    <property type="nucleotide sequence ID" value="NZ_WNKX01000029.1"/>
</dbReference>
<dbReference type="PROSITE" id="PS50931">
    <property type="entry name" value="HTH_LYSR"/>
    <property type="match status" value="1"/>
</dbReference>
<dbReference type="InterPro" id="IPR036388">
    <property type="entry name" value="WH-like_DNA-bd_sf"/>
</dbReference>
<dbReference type="Gene3D" id="1.10.10.10">
    <property type="entry name" value="Winged helix-like DNA-binding domain superfamily/Winged helix DNA-binding domain"/>
    <property type="match status" value="1"/>
</dbReference>
<dbReference type="AlphaFoldDB" id="A0A6L6QQB9"/>
<dbReference type="CDD" id="cd08472">
    <property type="entry name" value="PBP2_CrgA_like_3"/>
    <property type="match status" value="1"/>
</dbReference>
<dbReference type="FunFam" id="1.10.10.10:FF:000001">
    <property type="entry name" value="LysR family transcriptional regulator"/>
    <property type="match status" value="1"/>
</dbReference>
<dbReference type="SUPFAM" id="SSF46785">
    <property type="entry name" value="Winged helix' DNA-binding domain"/>
    <property type="match status" value="1"/>
</dbReference>
<name>A0A6L6QQB9_9BURK</name>
<dbReference type="InterPro" id="IPR000847">
    <property type="entry name" value="LysR_HTH_N"/>
</dbReference>
<evidence type="ECO:0000256" key="1">
    <source>
        <dbReference type="ARBA" id="ARBA00009437"/>
    </source>
</evidence>
<dbReference type="EMBL" id="WNKX01000029">
    <property type="protein sequence ID" value="MTW13886.1"/>
    <property type="molecule type" value="Genomic_DNA"/>
</dbReference>
<evidence type="ECO:0000256" key="2">
    <source>
        <dbReference type="ARBA" id="ARBA00023015"/>
    </source>
</evidence>
<evidence type="ECO:0000313" key="7">
    <source>
        <dbReference type="Proteomes" id="UP000472320"/>
    </source>
</evidence>
<accession>A0A6L6QQB9</accession>
<dbReference type="Proteomes" id="UP000472320">
    <property type="component" value="Unassembled WGS sequence"/>
</dbReference>